<protein>
    <submittedName>
        <fullName evidence="2">Uncharacterized protein</fullName>
    </submittedName>
</protein>
<evidence type="ECO:0000313" key="2">
    <source>
        <dbReference type="EMBL" id="KAF4139870.1"/>
    </source>
</evidence>
<organism evidence="2 3">
    <name type="scientific">Phytophthora infestans</name>
    <name type="common">Potato late blight agent</name>
    <name type="synonym">Botrytis infestans</name>
    <dbReference type="NCBI Taxonomy" id="4787"/>
    <lineage>
        <taxon>Eukaryota</taxon>
        <taxon>Sar</taxon>
        <taxon>Stramenopiles</taxon>
        <taxon>Oomycota</taxon>
        <taxon>Peronosporomycetes</taxon>
        <taxon>Peronosporales</taxon>
        <taxon>Peronosporaceae</taxon>
        <taxon>Phytophthora</taxon>
    </lineage>
</organism>
<evidence type="ECO:0000256" key="1">
    <source>
        <dbReference type="SAM" id="MobiDB-lite"/>
    </source>
</evidence>
<dbReference type="AlphaFoldDB" id="A0A8S9UGJ3"/>
<accession>A0A8S9UGJ3</accession>
<dbReference type="EMBL" id="JAACNO010001538">
    <property type="protein sequence ID" value="KAF4139870.1"/>
    <property type="molecule type" value="Genomic_DNA"/>
</dbReference>
<feature type="region of interest" description="Disordered" evidence="1">
    <location>
        <begin position="99"/>
        <end position="144"/>
    </location>
</feature>
<evidence type="ECO:0000313" key="3">
    <source>
        <dbReference type="Proteomes" id="UP000704712"/>
    </source>
</evidence>
<name>A0A8S9UGJ3_PHYIN</name>
<comment type="caution">
    <text evidence="2">The sequence shown here is derived from an EMBL/GenBank/DDBJ whole genome shotgun (WGS) entry which is preliminary data.</text>
</comment>
<proteinExistence type="predicted"/>
<gene>
    <name evidence="2" type="ORF">GN958_ATG10943</name>
</gene>
<reference evidence="2" key="1">
    <citation type="submission" date="2020-03" db="EMBL/GenBank/DDBJ databases">
        <title>Hybrid Assembly of Korean Phytophthora infestans isolates.</title>
        <authorList>
            <person name="Prokchorchik M."/>
            <person name="Lee Y."/>
            <person name="Seo J."/>
            <person name="Cho J.-H."/>
            <person name="Park Y.-E."/>
            <person name="Jang D.-C."/>
            <person name="Im J.-S."/>
            <person name="Choi J.-G."/>
            <person name="Park H.-J."/>
            <person name="Lee G.-B."/>
            <person name="Lee Y.-G."/>
            <person name="Hong S.-Y."/>
            <person name="Cho K."/>
            <person name="Sohn K.H."/>
        </authorList>
    </citation>
    <scope>NUCLEOTIDE SEQUENCE</scope>
    <source>
        <strain evidence="2">KR_2_A2</strain>
    </source>
</reference>
<sequence>MTAVYQLWLKKREFKAPRQPLSPAEKPTFSSSVVLTNKSIQDHHSSSEAACRLLQANPSKLHSVSGVETTQVTVKPIAEPSAVRKRHTFSLEEDAYIKDPTHDTKPAGWKRQRRDNKNVPKPTRLKFPGATGPSRQPCTSREGERAIWSGSVDEDSKVAAGDKCERKVATALKGSLVKSCSATARRPGQLNFSIRQSEMETKKKRSSGDSAIEDTVTKRLRFYNNPEASDQVVELSAFPPTSPMKKLQKKIRTAMLDESQYWMAVDRFSHLT</sequence>
<dbReference type="Proteomes" id="UP000704712">
    <property type="component" value="Unassembled WGS sequence"/>
</dbReference>